<dbReference type="Gene3D" id="3.40.50.300">
    <property type="entry name" value="P-loop containing nucleotide triphosphate hydrolases"/>
    <property type="match status" value="2"/>
</dbReference>
<comment type="catalytic activity">
    <reaction evidence="15 17">
        <text>L-arginyl-[protein] + NAD(+) = N(omega)-(ADP-D-ribosyl)-L-arginyl-[protein] + nicotinamide + H(+)</text>
        <dbReference type="Rhea" id="RHEA:19149"/>
        <dbReference type="Rhea" id="RHEA-COMP:10532"/>
        <dbReference type="Rhea" id="RHEA-COMP:15087"/>
        <dbReference type="ChEBI" id="CHEBI:15378"/>
        <dbReference type="ChEBI" id="CHEBI:17154"/>
        <dbReference type="ChEBI" id="CHEBI:29965"/>
        <dbReference type="ChEBI" id="CHEBI:57540"/>
        <dbReference type="ChEBI" id="CHEBI:142554"/>
        <dbReference type="EC" id="2.4.2.31"/>
    </reaction>
</comment>
<keyword evidence="7" id="KW-0547">Nucleotide-binding</keyword>
<dbReference type="Pfam" id="PF01129">
    <property type="entry name" value="ART"/>
    <property type="match status" value="1"/>
</dbReference>
<dbReference type="InterPro" id="IPR036855">
    <property type="entry name" value="Znf_CCCH_sf"/>
</dbReference>
<dbReference type="PROSITE" id="PS00690">
    <property type="entry name" value="DEAH_ATP_HELICASE"/>
    <property type="match status" value="1"/>
</dbReference>
<feature type="region of interest" description="Disordered" evidence="18">
    <location>
        <begin position="1326"/>
        <end position="1352"/>
    </location>
</feature>
<feature type="zinc finger region" description="C3H1-type" evidence="16">
    <location>
        <begin position="286"/>
        <end position="313"/>
    </location>
</feature>
<evidence type="ECO:0000256" key="17">
    <source>
        <dbReference type="RuleBase" id="RU361228"/>
    </source>
</evidence>
<evidence type="ECO:0000259" key="22">
    <source>
        <dbReference type="PROSITE" id="PS51194"/>
    </source>
</evidence>
<dbReference type="PROSITE" id="PS51996">
    <property type="entry name" value="TR_MART"/>
    <property type="match status" value="1"/>
</dbReference>
<dbReference type="Pfam" id="PF00270">
    <property type="entry name" value="DEAD"/>
    <property type="match status" value="1"/>
</dbReference>
<proteinExistence type="inferred from homology"/>
<reference evidence="24" key="1">
    <citation type="submission" date="2021-02" db="EMBL/GenBank/DDBJ databases">
        <authorList>
            <person name="Dougan E. K."/>
            <person name="Rhodes N."/>
            <person name="Thang M."/>
            <person name="Chan C."/>
        </authorList>
    </citation>
    <scope>NUCLEOTIDE SEQUENCE</scope>
</reference>
<dbReference type="Pfam" id="PF00642">
    <property type="entry name" value="zf-CCCH"/>
    <property type="match status" value="1"/>
</dbReference>
<dbReference type="InterPro" id="IPR014001">
    <property type="entry name" value="Helicase_ATP-bd"/>
</dbReference>
<dbReference type="PROSITE" id="PS51192">
    <property type="entry name" value="HELICASE_ATP_BIND_1"/>
    <property type="match status" value="1"/>
</dbReference>
<keyword evidence="25" id="KW-1185">Reference proteome</keyword>
<evidence type="ECO:0000256" key="15">
    <source>
        <dbReference type="ARBA" id="ARBA00047597"/>
    </source>
</evidence>
<evidence type="ECO:0000256" key="4">
    <source>
        <dbReference type="ARBA" id="ARBA00022695"/>
    </source>
</evidence>
<evidence type="ECO:0000256" key="5">
    <source>
        <dbReference type="ARBA" id="ARBA00022723"/>
    </source>
</evidence>
<dbReference type="GO" id="GO:0004386">
    <property type="term" value="F:helicase activity"/>
    <property type="evidence" value="ECO:0007669"/>
    <property type="project" value="UniProtKB-KW"/>
</dbReference>
<keyword evidence="2 17" id="KW-0328">Glycosyltransferase</keyword>
<dbReference type="GO" id="GO:0003723">
    <property type="term" value="F:RNA binding"/>
    <property type="evidence" value="ECO:0007669"/>
    <property type="project" value="TreeGrafter"/>
</dbReference>
<keyword evidence="3 17" id="KW-0808">Transferase</keyword>
<comment type="similarity">
    <text evidence="1 17">Belongs to the Arg-specific ADP-ribosyltransferase family.</text>
</comment>
<dbReference type="PANTHER" id="PTHR18934:SF91">
    <property type="entry name" value="PRE-MRNA-SPLICING FACTOR ATP-DEPENDENT RNA HELICASE PRP16"/>
    <property type="match status" value="1"/>
</dbReference>
<dbReference type="GO" id="GO:0008270">
    <property type="term" value="F:zinc ion binding"/>
    <property type="evidence" value="ECO:0007669"/>
    <property type="project" value="UniProtKB-KW"/>
</dbReference>
<dbReference type="SUPFAM" id="SSF90229">
    <property type="entry name" value="CCCH zinc finger"/>
    <property type="match status" value="1"/>
</dbReference>
<dbReference type="Gene3D" id="3.90.176.10">
    <property type="entry name" value="Toxin ADP-ribosyltransferase, Chain A, domain 1"/>
    <property type="match status" value="1"/>
</dbReference>
<feature type="region of interest" description="Disordered" evidence="18">
    <location>
        <begin position="2000"/>
        <end position="2019"/>
    </location>
</feature>
<dbReference type="InterPro" id="IPR044066">
    <property type="entry name" value="TRIAD_supradom"/>
</dbReference>
<feature type="domain" description="C3H1-type" evidence="20">
    <location>
        <begin position="286"/>
        <end position="313"/>
    </location>
</feature>
<dbReference type="PROSITE" id="PS50103">
    <property type="entry name" value="ZF_C3H1"/>
    <property type="match status" value="2"/>
</dbReference>
<dbReference type="SUPFAM" id="SSF52540">
    <property type="entry name" value="P-loop containing nucleoside triphosphate hydrolases"/>
    <property type="match status" value="1"/>
</dbReference>
<comment type="caution">
    <text evidence="24">The sequence shown here is derived from an EMBL/GenBank/DDBJ whole genome shotgun (WGS) entry which is preliminary data.</text>
</comment>
<evidence type="ECO:0000259" key="21">
    <source>
        <dbReference type="PROSITE" id="PS51192"/>
    </source>
</evidence>
<dbReference type="PROSITE" id="PS50089">
    <property type="entry name" value="ZF_RING_2"/>
    <property type="match status" value="1"/>
</dbReference>
<dbReference type="GO" id="GO:0016787">
    <property type="term" value="F:hydrolase activity"/>
    <property type="evidence" value="ECO:0007669"/>
    <property type="project" value="UniProtKB-KW"/>
</dbReference>
<dbReference type="InterPro" id="IPR000571">
    <property type="entry name" value="Znf_CCCH"/>
</dbReference>
<gene>
    <name evidence="24" type="primary">CUV</name>
    <name evidence="24" type="ORF">SNAT2548_LOCUS33995</name>
</gene>
<feature type="domain" description="C3H1-type" evidence="20">
    <location>
        <begin position="504"/>
        <end position="532"/>
    </location>
</feature>
<dbReference type="InterPro" id="IPR002464">
    <property type="entry name" value="DNA/RNA_helicase_DEAH_CS"/>
</dbReference>
<evidence type="ECO:0000259" key="23">
    <source>
        <dbReference type="PROSITE" id="PS51873"/>
    </source>
</evidence>
<protein>
    <recommendedName>
        <fullName evidence="17">NAD(P)(+)--arginine ADP-ribosyltransferase</fullName>
        <ecNumber evidence="17">2.4.2.31</ecNumber>
    </recommendedName>
    <alternativeName>
        <fullName evidence="17">Mono(ADP-ribosyl)transferase</fullName>
    </alternativeName>
</protein>
<keyword evidence="10" id="KW-0378">Hydrolase</keyword>
<keyword evidence="6" id="KW-0677">Repeat</keyword>
<feature type="domain" description="RING-type" evidence="23">
    <location>
        <begin position="2364"/>
        <end position="2570"/>
    </location>
</feature>
<keyword evidence="12 16" id="KW-0862">Zinc</keyword>
<dbReference type="CDD" id="cd17917">
    <property type="entry name" value="DEXHc_RHA-like"/>
    <property type="match status" value="1"/>
</dbReference>
<keyword evidence="9" id="KW-0833">Ubl conjugation pathway</keyword>
<dbReference type="SUPFAM" id="SSF56399">
    <property type="entry name" value="ADP-ribosylation"/>
    <property type="match status" value="1"/>
</dbReference>
<sequence>MLLAQKECDTARLPSVAVSSILEHALAIKNQFDVDLQALSHVGIILKGTGDALCKARSVLSQMANLQDHFTMHRLIVSKCRLLEVSADERELADQLWQGRRVLVQKTGQLCVVQKLRVEAAGGLRLIATLKLATAEDAEEDDDFVFEEGAEGLLCWDAHGRPDAVTVEHKTLGSHPLCEAFMRNCCSQVAPVESVEVTAGKGDFVRSRVTFDISAEPFAAARAVALLDGRFVGSLRLKVLVACPRALIQMTTGRTQVLRVTGHRPVEELKGMFPKNTVRKVTHSTKTKTSMCKFFEAGNCRHQDDCPAAHSEAEIGAVVARSSNVYFTTADAALEARKNLPEELQGEATLDLGQSHILMCHDVPATEKVDRIGTEVCGNRWHEVEAKGTGKGQADYLKTVILTFKPMSSTAAEIVSQRPFFELETRDDDSLKLFLTADALRRWLDVEETLANLRELRDVSDTEIDKSETATIAGQTTGSTACPPAEAKASLDSILQAFLQKKPRKKTRLCSFYTNTGSCSKGDQCTYAHGAAELGTESVGFMTHFATPDWDRFQQMSRDCAAVVKGSWPRSHPHGCCRHHKLAEIGQSSVPCSRGIFCHFKHELKECRDGAACAKTNCIFVHPTEMEDILRLDTQLGEHAKQGGARPTSLAHLLGALQQRRKAMAEKAEELLTRHRQRLQDLESALEESEEEAGANSAESAAKAKWQAASREAKAGQIAEVRKQLAGFESAQMAFGQADPQSFHASRLFAREVYNRFAKCLPIYAERAQILHALREDYSVLVLSAETGSGKSTQVVQYISEMVSGRVLCTQPRRLAANTLADRVAEEMQTLAPSKDRCNLVASSDTRTIKKKKPTIQFLTDRRLLNMLYYSNEIPDVSAVIVDEVHERSVSSDVLIAVLRRCLSLRAQAGKRPFRLVLTSATMNESLFAKYFARKTWDVESLLDESWAPVLKVGGRTFPVDVHYEASGSQKDYVRAAQAKAIAVNQQLPPTDLEARVNKDILVFLSQADEVERCAKALREALPDCLCVPLHGGLEKEEQREAFLPADKNVYRRKIVVATNVAETSVTIDGIGAVIDSGMAKQARYDPKKDATVLRVGLIAQSSAKQRAGRAGRTAPGECYRLYSEEEFEDLERDQPAELLRADATAAILMVLRQIQRQPEWVSSIRDFPFVEHPGAERLEKALQMLFHFRALTSIDSSELTEQGMAMAQMSASPRAAAILFEAQRLRVLDLASVALGMTQLTGFLFRRGRSEEEKEAVLKNRQGFAERLPTLGDVGAAVAVWMDSNEQMGQMGQERQGLRSWCFEHSVNFQSLREGRGLASSMFQEMQSMQGSRSAERPEAEGDDEMNETGSALGSLESLTSDSFRDEGRVSLLLQALLAGFFGNLAFYLPPRPGDAQALPTYYIPQNSQVGRLQVASAFRLSMSYPQVAFFMEIQDSGYVSITNLCGVKEGFERQLPASYRTSPQLEDFLSAARHRQRMSYPSVVKVDCPLALRRFTGPRGQKLAALQEEFKEDFLEEEEDLILEVDQRAQMVLVMCSNEETREEIALNVETQVKSIATQLEKRRKEWPIPGTGARAVVGTGGVCHEILLSSGQSISVVFNTSNAADRLSEPIKTLRKIPPGFFADLASTKMQPVADMTAARVIPTWAQFEQKARNYNKRITDLADMPLACTVAVIEYTAGGLCYRCNPFLRACQEARCREYAPYLHALQNFVRKRSLHPLNAGVKVVYRGCSVPRDSAAEYVVGESVIWPAFTSTSTSKHVAQGFAAATATSGSETFLFEITIPYCCPVDDVSVYPGEAEILLPAFSVMKVVGMSPLSRGIREVQLRYLPFAAQDLVAKSEEHEDPDGEVPTETGPVIIPVKSRLKGEAGIAEELERQLSRFDAGVDADVRWDSQQKRVWGRASFQTTEAASRACAMLQGSIIGDRLITMRPSPVQTGGLALQCRVRARLTGVQHKGTAVVDCGSEEVIAEMLGSPATENFRVPLELVLPGKDPFTVQVQPFRKGGKGGKGKGDKGGGMGEVEPTTLHLAGVPGHMTQWQLQMALANKTSQKLLADAVRPLQRDKALAEEEAKHLRSQGVSGTKNRQSFLSSLLVTQPDFIEETQIKFGAEYLLWFDSPETAKEAMEKIDGAEMKGENLTASASLEILAQVKFPQNVCEVLKEQLDGFISRAKAETGCLKIQQRTLGSDSSGLKGIEFTLRGTDARLISQAYAELTGLLKGTAIHFLPQDRTKIFPSKKNEAARGHVDKLLATLSRTHKCVVRSKFTEGVVEVIGPPAGREAVAKELADFTKQCMFEACFRVPPRHLAVIKDSLKKVPGADVDFDFHFPSGGRGVQITAKEAKPFMEARSAMSDAMQAVGARINACSVCFEHTDAGLQTCGHFLCGDCGPQYIASSVFENTIPLTDPSCRKPLLNEDISAHAEDINAVYNAGVRVFMLENPGIFTNCHTPDCPMILDKTLDATTCSVCFCEQCPRCGAPPHTAESCDEAEKRRSFEMSLEGQVAKHVKKITEHMTVPTCPGCGISFLDFSGCFAITCCVCRTGFCGFCLHNCGKQDPHIHSGNCPFYGQHFLNKSQENLFQRSMRIRLPELVLEYANGLGEPLRRLVLAECKKIASTPFFDASRLM</sequence>
<dbReference type="CDD" id="cd00590">
    <property type="entry name" value="RRM_SF"/>
    <property type="match status" value="1"/>
</dbReference>
<feature type="zinc finger region" description="C3H1-type" evidence="16">
    <location>
        <begin position="504"/>
        <end position="532"/>
    </location>
</feature>
<dbReference type="PANTHER" id="PTHR18934">
    <property type="entry name" value="ATP-DEPENDENT RNA HELICASE"/>
    <property type="match status" value="1"/>
</dbReference>
<keyword evidence="4" id="KW-0548">Nucleotidyltransferase</keyword>
<keyword evidence="17" id="KW-0521">NADP</keyword>
<evidence type="ECO:0000259" key="19">
    <source>
        <dbReference type="PROSITE" id="PS50089"/>
    </source>
</evidence>
<evidence type="ECO:0000256" key="10">
    <source>
        <dbReference type="ARBA" id="ARBA00022801"/>
    </source>
</evidence>
<evidence type="ECO:0000256" key="11">
    <source>
        <dbReference type="ARBA" id="ARBA00022806"/>
    </source>
</evidence>
<comment type="similarity">
    <text evidence="14">Belongs to the DEAD box helicase family. DEAH subfamily. PRP16 sub-subfamily.</text>
</comment>
<dbReference type="GO" id="GO:0106274">
    <property type="term" value="F:NAD+-protein-arginine ADP-ribosyltransferase activity"/>
    <property type="evidence" value="ECO:0007669"/>
    <property type="project" value="UniProtKB-EC"/>
</dbReference>
<dbReference type="EC" id="2.4.2.31" evidence="17"/>
<dbReference type="SMART" id="SM00356">
    <property type="entry name" value="ZnF_C3H1"/>
    <property type="match status" value="2"/>
</dbReference>
<evidence type="ECO:0000256" key="14">
    <source>
        <dbReference type="ARBA" id="ARBA00038040"/>
    </source>
</evidence>
<dbReference type="InterPro" id="IPR011545">
    <property type="entry name" value="DEAD/DEAH_box_helicase_dom"/>
</dbReference>
<dbReference type="CDD" id="cd20335">
    <property type="entry name" value="BRcat_RBR"/>
    <property type="match status" value="1"/>
</dbReference>
<keyword evidence="13" id="KW-0067">ATP-binding</keyword>
<keyword evidence="11" id="KW-0347">Helicase</keyword>
<feature type="compositionally biased region" description="Low complexity" evidence="18">
    <location>
        <begin position="694"/>
        <end position="703"/>
    </location>
</feature>
<dbReference type="Proteomes" id="UP000604046">
    <property type="component" value="Unassembled WGS sequence"/>
</dbReference>
<dbReference type="SMART" id="SM00490">
    <property type="entry name" value="HELICc"/>
    <property type="match status" value="1"/>
</dbReference>
<keyword evidence="8 16" id="KW-0863">Zinc-finger</keyword>
<dbReference type="GO" id="GO:0005524">
    <property type="term" value="F:ATP binding"/>
    <property type="evidence" value="ECO:0007669"/>
    <property type="project" value="UniProtKB-KW"/>
</dbReference>
<feature type="domain" description="RING-type" evidence="19">
    <location>
        <begin position="2368"/>
        <end position="2412"/>
    </location>
</feature>
<name>A0A812V213_9DINO</name>
<dbReference type="Pfam" id="PF00271">
    <property type="entry name" value="Helicase_C"/>
    <property type="match status" value="1"/>
</dbReference>
<dbReference type="Gene3D" id="1.20.120.1080">
    <property type="match status" value="1"/>
</dbReference>
<organism evidence="24 25">
    <name type="scientific">Symbiodinium natans</name>
    <dbReference type="NCBI Taxonomy" id="878477"/>
    <lineage>
        <taxon>Eukaryota</taxon>
        <taxon>Sar</taxon>
        <taxon>Alveolata</taxon>
        <taxon>Dinophyceae</taxon>
        <taxon>Suessiales</taxon>
        <taxon>Symbiodiniaceae</taxon>
        <taxon>Symbiodinium</taxon>
    </lineage>
</organism>
<keyword evidence="17" id="KW-0520">NAD</keyword>
<dbReference type="InterPro" id="IPR027417">
    <property type="entry name" value="P-loop_NTPase"/>
</dbReference>
<evidence type="ECO:0000256" key="16">
    <source>
        <dbReference type="PROSITE-ProRule" id="PRU00723"/>
    </source>
</evidence>
<dbReference type="InterPro" id="IPR001841">
    <property type="entry name" value="Znf_RING"/>
</dbReference>
<dbReference type="GO" id="GO:0016779">
    <property type="term" value="F:nucleotidyltransferase activity"/>
    <property type="evidence" value="ECO:0007669"/>
    <property type="project" value="UniProtKB-KW"/>
</dbReference>
<evidence type="ECO:0000256" key="2">
    <source>
        <dbReference type="ARBA" id="ARBA00022676"/>
    </source>
</evidence>
<evidence type="ECO:0000313" key="24">
    <source>
        <dbReference type="EMBL" id="CAE7597455.1"/>
    </source>
</evidence>
<feature type="compositionally biased region" description="Acidic residues" evidence="18">
    <location>
        <begin position="684"/>
        <end position="693"/>
    </location>
</feature>
<feature type="domain" description="Helicase C-terminal" evidence="22">
    <location>
        <begin position="992"/>
        <end position="1156"/>
    </location>
</feature>
<evidence type="ECO:0000256" key="1">
    <source>
        <dbReference type="ARBA" id="ARBA00009558"/>
    </source>
</evidence>
<evidence type="ECO:0000313" key="25">
    <source>
        <dbReference type="Proteomes" id="UP000604046"/>
    </source>
</evidence>
<evidence type="ECO:0000256" key="18">
    <source>
        <dbReference type="SAM" id="MobiDB-lite"/>
    </source>
</evidence>
<evidence type="ECO:0000256" key="8">
    <source>
        <dbReference type="ARBA" id="ARBA00022771"/>
    </source>
</evidence>
<evidence type="ECO:0000256" key="3">
    <source>
        <dbReference type="ARBA" id="ARBA00022679"/>
    </source>
</evidence>
<dbReference type="InterPro" id="IPR000768">
    <property type="entry name" value="ART"/>
</dbReference>
<dbReference type="CDD" id="cd18791">
    <property type="entry name" value="SF2_C_RHA"/>
    <property type="match status" value="1"/>
</dbReference>
<evidence type="ECO:0000259" key="20">
    <source>
        <dbReference type="PROSITE" id="PS50103"/>
    </source>
</evidence>
<keyword evidence="5 16" id="KW-0479">Metal-binding</keyword>
<dbReference type="EMBL" id="CAJNDS010002788">
    <property type="protein sequence ID" value="CAE7597455.1"/>
    <property type="molecule type" value="Genomic_DNA"/>
</dbReference>
<dbReference type="SMART" id="SM00487">
    <property type="entry name" value="DEXDc"/>
    <property type="match status" value="1"/>
</dbReference>
<dbReference type="Gene3D" id="4.10.1000.10">
    <property type="entry name" value="Zinc finger, CCCH-type"/>
    <property type="match status" value="2"/>
</dbReference>
<feature type="domain" description="Helicase ATP-binding" evidence="21">
    <location>
        <begin position="772"/>
        <end position="941"/>
    </location>
</feature>
<evidence type="ECO:0000256" key="9">
    <source>
        <dbReference type="ARBA" id="ARBA00022786"/>
    </source>
</evidence>
<evidence type="ECO:0000256" key="6">
    <source>
        <dbReference type="ARBA" id="ARBA00022737"/>
    </source>
</evidence>
<evidence type="ECO:0000256" key="12">
    <source>
        <dbReference type="ARBA" id="ARBA00022833"/>
    </source>
</evidence>
<dbReference type="PROSITE" id="PS51194">
    <property type="entry name" value="HELICASE_CTER"/>
    <property type="match status" value="1"/>
</dbReference>
<evidence type="ECO:0000256" key="7">
    <source>
        <dbReference type="ARBA" id="ARBA00022741"/>
    </source>
</evidence>
<evidence type="ECO:0000256" key="13">
    <source>
        <dbReference type="ARBA" id="ARBA00022840"/>
    </source>
</evidence>
<dbReference type="InterPro" id="IPR001650">
    <property type="entry name" value="Helicase_C-like"/>
</dbReference>
<dbReference type="InterPro" id="IPR007502">
    <property type="entry name" value="Helicase-assoc_dom"/>
</dbReference>
<accession>A0A812V213</accession>
<dbReference type="PROSITE" id="PS51873">
    <property type="entry name" value="TRIAD"/>
    <property type="match status" value="1"/>
</dbReference>
<dbReference type="SMART" id="SM00847">
    <property type="entry name" value="HA2"/>
    <property type="match status" value="1"/>
</dbReference>
<feature type="region of interest" description="Disordered" evidence="18">
    <location>
        <begin position="683"/>
        <end position="703"/>
    </location>
</feature>